<dbReference type="OMA" id="TIMAKPD"/>
<dbReference type="AlphaFoldDB" id="A0A0V1DF02"/>
<evidence type="ECO:0000313" key="2">
    <source>
        <dbReference type="Proteomes" id="UP000054653"/>
    </source>
</evidence>
<name>A0A0V1DF02_TRIBR</name>
<dbReference type="PANTHER" id="PTHR47331">
    <property type="entry name" value="PHD-TYPE DOMAIN-CONTAINING PROTEIN"/>
    <property type="match status" value="1"/>
</dbReference>
<accession>A0A0V1DF02</accession>
<organism evidence="1 2">
    <name type="scientific">Trichinella britovi</name>
    <name type="common">Parasitic roundworm</name>
    <dbReference type="NCBI Taxonomy" id="45882"/>
    <lineage>
        <taxon>Eukaryota</taxon>
        <taxon>Metazoa</taxon>
        <taxon>Ecdysozoa</taxon>
        <taxon>Nematoda</taxon>
        <taxon>Enoplea</taxon>
        <taxon>Dorylaimia</taxon>
        <taxon>Trichinellida</taxon>
        <taxon>Trichinellidae</taxon>
        <taxon>Trichinella</taxon>
    </lineage>
</organism>
<dbReference type="OrthoDB" id="5917660at2759"/>
<gene>
    <name evidence="1" type="ORF">T03_14097</name>
</gene>
<proteinExistence type="predicted"/>
<comment type="caution">
    <text evidence="1">The sequence shown here is derived from an EMBL/GenBank/DDBJ whole genome shotgun (WGS) entry which is preliminary data.</text>
</comment>
<evidence type="ECO:0000313" key="1">
    <source>
        <dbReference type="EMBL" id="KRY59969.1"/>
    </source>
</evidence>
<dbReference type="EMBL" id="JYDI01000008">
    <property type="protein sequence ID" value="KRY59969.1"/>
    <property type="molecule type" value="Genomic_DNA"/>
</dbReference>
<sequence>MEEEFLEEVTDRTGYPGRIWYLPHHAVIREDNIIIKCRIVFDGSAQYGGVALNQNLDVGPALQNDLIKVLLRFQRFHIGLQADISKMFLQIA</sequence>
<reference evidence="1 2" key="1">
    <citation type="submission" date="2015-01" db="EMBL/GenBank/DDBJ databases">
        <title>Evolution of Trichinella species and genotypes.</title>
        <authorList>
            <person name="Korhonen P.K."/>
            <person name="Edoardo P."/>
            <person name="Giuseppe L.R."/>
            <person name="Gasser R.B."/>
        </authorList>
    </citation>
    <scope>NUCLEOTIDE SEQUENCE [LARGE SCALE GENOMIC DNA]</scope>
    <source>
        <strain evidence="1">ISS120</strain>
    </source>
</reference>
<dbReference type="Proteomes" id="UP000054653">
    <property type="component" value="Unassembled WGS sequence"/>
</dbReference>
<protein>
    <submittedName>
        <fullName evidence="1">Uncharacterized protein</fullName>
    </submittedName>
</protein>
<dbReference type="PANTHER" id="PTHR47331:SF1">
    <property type="entry name" value="GAG-LIKE PROTEIN"/>
    <property type="match status" value="1"/>
</dbReference>
<keyword evidence="2" id="KW-1185">Reference proteome</keyword>